<evidence type="ECO:0000313" key="2">
    <source>
        <dbReference type="EMBL" id="KOY51032.1"/>
    </source>
</evidence>
<dbReference type="AlphaFoldDB" id="A0A0M9CEQ8"/>
<evidence type="ECO:0008006" key="6">
    <source>
        <dbReference type="Google" id="ProtNLM"/>
    </source>
</evidence>
<evidence type="ECO:0000313" key="5">
    <source>
        <dbReference type="Proteomes" id="UP000183071"/>
    </source>
</evidence>
<reference evidence="3 5" key="2">
    <citation type="submission" date="2016-10" db="EMBL/GenBank/DDBJ databases">
        <authorList>
            <person name="Varghese N."/>
            <person name="Submissions S."/>
        </authorList>
    </citation>
    <scope>NUCLEOTIDE SEQUENCE [LARGE SCALE GENOMIC DNA]</scope>
    <source>
        <strain evidence="3 5">DSW-5</strain>
    </source>
</reference>
<keyword evidence="1" id="KW-0472">Membrane</keyword>
<feature type="transmembrane region" description="Helical" evidence="1">
    <location>
        <begin position="41"/>
        <end position="69"/>
    </location>
</feature>
<comment type="caution">
    <text evidence="2">The sequence shown here is derived from an EMBL/GenBank/DDBJ whole genome shotgun (WGS) entry which is preliminary data.</text>
</comment>
<dbReference type="OrthoDB" id="1202744at2"/>
<keyword evidence="1" id="KW-0812">Transmembrane</keyword>
<dbReference type="EMBL" id="FNUE01000001">
    <property type="protein sequence ID" value="SEE20265.1"/>
    <property type="molecule type" value="Genomic_DNA"/>
</dbReference>
<name>A0A0M9CEQ8_9FLAO</name>
<dbReference type="Proteomes" id="UP000183071">
    <property type="component" value="Unassembled WGS sequence"/>
</dbReference>
<evidence type="ECO:0000313" key="4">
    <source>
        <dbReference type="Proteomes" id="UP000037716"/>
    </source>
</evidence>
<reference evidence="2 4" key="1">
    <citation type="submission" date="2015-07" db="EMBL/GenBank/DDBJ databases">
        <title>Genome of Polaribacter dokdonenesis DSW-5, isolated from seawater off Dokdo in Korea.</title>
        <authorList>
            <person name="Yoon K."/>
            <person name="Song J.Y."/>
            <person name="Kim J.F."/>
        </authorList>
    </citation>
    <scope>NUCLEOTIDE SEQUENCE [LARGE SCALE GENOMIC DNA]</scope>
    <source>
        <strain evidence="2 4">DSW-5</strain>
    </source>
</reference>
<protein>
    <recommendedName>
        <fullName evidence="6">Competence protein</fullName>
    </recommendedName>
</protein>
<accession>A0A0M9CEQ8</accession>
<keyword evidence="5" id="KW-1185">Reference proteome</keyword>
<evidence type="ECO:0000313" key="3">
    <source>
        <dbReference type="EMBL" id="SEE20265.1"/>
    </source>
</evidence>
<proteinExistence type="predicted"/>
<sequence>MLGQETKSSTSDSTIDIAKRYSETSYKYIKLKIFHLLTSNIALLAKVFVIGVLFLISILFLSISGALAIGEELKSMPLGFLSIFLIYLILTLIAYLLRKKINKSVITSFADKFFSQEEPIKPNEIAKKQSN</sequence>
<organism evidence="2 4">
    <name type="scientific">Polaribacter dokdonensis DSW-5</name>
    <dbReference type="NCBI Taxonomy" id="1300348"/>
    <lineage>
        <taxon>Bacteria</taxon>
        <taxon>Pseudomonadati</taxon>
        <taxon>Bacteroidota</taxon>
        <taxon>Flavobacteriia</taxon>
        <taxon>Flavobacteriales</taxon>
        <taxon>Flavobacteriaceae</taxon>
    </lineage>
</organism>
<evidence type="ECO:0000256" key="1">
    <source>
        <dbReference type="SAM" id="Phobius"/>
    </source>
</evidence>
<dbReference type="PATRIC" id="fig|1300348.6.peg.591"/>
<keyword evidence="1" id="KW-1133">Transmembrane helix</keyword>
<dbReference type="RefSeq" id="WP_053973260.1">
    <property type="nucleotide sequence ID" value="NZ_FNUE01000001.1"/>
</dbReference>
<gene>
    <name evidence="2" type="ORF">I602_592</name>
    <name evidence="3" type="ORF">SAMN05444353_1191</name>
</gene>
<feature type="transmembrane region" description="Helical" evidence="1">
    <location>
        <begin position="75"/>
        <end position="97"/>
    </location>
</feature>
<dbReference type="STRING" id="1300348.I602_592"/>
<dbReference type="Proteomes" id="UP000037716">
    <property type="component" value="Unassembled WGS sequence"/>
</dbReference>
<dbReference type="EMBL" id="LGBR01000001">
    <property type="protein sequence ID" value="KOY51032.1"/>
    <property type="molecule type" value="Genomic_DNA"/>
</dbReference>